<dbReference type="Gene3D" id="3.30.70.1110">
    <property type="entry name" value="Histidine kinase CheA-like, P2 response regulator-binding domain"/>
    <property type="match status" value="1"/>
</dbReference>
<dbReference type="PRINTS" id="PR00344">
    <property type="entry name" value="BCTRLSENSOR"/>
</dbReference>
<protein>
    <recommendedName>
        <fullName evidence="3">Chemotaxis protein CheA</fullName>
        <ecNumber evidence="2">2.7.13.3</ecNumber>
    </recommendedName>
</protein>
<dbReference type="InterPro" id="IPR036061">
    <property type="entry name" value="CheW-like_dom_sf"/>
</dbReference>
<dbReference type="GO" id="GO:0005737">
    <property type="term" value="C:cytoplasm"/>
    <property type="evidence" value="ECO:0007669"/>
    <property type="project" value="InterPro"/>
</dbReference>
<feature type="domain" description="HPt" evidence="15">
    <location>
        <begin position="1"/>
        <end position="103"/>
    </location>
</feature>
<organism evidence="16">
    <name type="scientific">Proteinivorax tanatarense</name>
    <dbReference type="NCBI Taxonomy" id="1260629"/>
    <lineage>
        <taxon>Bacteria</taxon>
        <taxon>Bacillati</taxon>
        <taxon>Bacillota</taxon>
        <taxon>Clostridia</taxon>
        <taxon>Eubacteriales</taxon>
        <taxon>Proteinivoracaceae</taxon>
        <taxon>Proteinivorax</taxon>
    </lineage>
</organism>
<evidence type="ECO:0000256" key="4">
    <source>
        <dbReference type="ARBA" id="ARBA00022500"/>
    </source>
</evidence>
<feature type="domain" description="CheW-like" evidence="14">
    <location>
        <begin position="526"/>
        <end position="655"/>
    </location>
</feature>
<dbReference type="InterPro" id="IPR002545">
    <property type="entry name" value="CheW-lke_dom"/>
</dbReference>
<dbReference type="SMART" id="SM01231">
    <property type="entry name" value="H-kinase_dim"/>
    <property type="match status" value="1"/>
</dbReference>
<reference evidence="16" key="2">
    <citation type="submission" date="2024-06" db="EMBL/GenBank/DDBJ databases">
        <authorList>
            <person name="Petrova K.O."/>
            <person name="Toshchakov S.V."/>
            <person name="Boltjanskaja Y.V."/>
            <person name="Kevbrin V."/>
        </authorList>
    </citation>
    <scope>NUCLEOTIDE SEQUENCE</scope>
    <source>
        <strain evidence="16">Z-910T</strain>
    </source>
</reference>
<evidence type="ECO:0000259" key="13">
    <source>
        <dbReference type="PROSITE" id="PS50109"/>
    </source>
</evidence>
<dbReference type="InterPro" id="IPR036097">
    <property type="entry name" value="HisK_dim/P_sf"/>
</dbReference>
<dbReference type="GO" id="GO:0005524">
    <property type="term" value="F:ATP binding"/>
    <property type="evidence" value="ECO:0007669"/>
    <property type="project" value="UniProtKB-KW"/>
</dbReference>
<dbReference type="InterPro" id="IPR051315">
    <property type="entry name" value="Bact_Chemotaxis_CheA"/>
</dbReference>
<dbReference type="FunFam" id="3.30.565.10:FF:000016">
    <property type="entry name" value="Chemotaxis protein CheA, putative"/>
    <property type="match status" value="1"/>
</dbReference>
<keyword evidence="9" id="KW-0067">ATP-binding</keyword>
<dbReference type="Pfam" id="PF01584">
    <property type="entry name" value="CheW"/>
    <property type="match status" value="1"/>
</dbReference>
<dbReference type="SUPFAM" id="SSF50341">
    <property type="entry name" value="CheW-like"/>
    <property type="match status" value="1"/>
</dbReference>
<reference evidence="16" key="1">
    <citation type="journal article" date="2013" name="Extremophiles">
        <title>Proteinivorax tanatarense gen. nov., sp. nov., an anaerobic, haloalkaliphilic, proteolytic bacterium isolated from a decaying algal bloom, and proposal of Proteinivoraceae fam. nov.</title>
        <authorList>
            <person name="Kevbrin V."/>
            <person name="Boltyanskaya Y."/>
            <person name="Zhilina T."/>
            <person name="Kolganova T."/>
            <person name="Lavrentjeva E."/>
            <person name="Kuznetsov B."/>
        </authorList>
    </citation>
    <scope>NUCLEOTIDE SEQUENCE</scope>
    <source>
        <strain evidence="16">Z-910T</strain>
    </source>
</reference>
<evidence type="ECO:0000259" key="14">
    <source>
        <dbReference type="PROSITE" id="PS50851"/>
    </source>
</evidence>
<dbReference type="Gene3D" id="1.20.120.160">
    <property type="entry name" value="HPT domain"/>
    <property type="match status" value="1"/>
</dbReference>
<dbReference type="InterPro" id="IPR003594">
    <property type="entry name" value="HATPase_dom"/>
</dbReference>
<dbReference type="SUPFAM" id="SSF47384">
    <property type="entry name" value="Homodimeric domain of signal transducing histidine kinase"/>
    <property type="match status" value="1"/>
</dbReference>
<dbReference type="Gene3D" id="1.10.287.560">
    <property type="entry name" value="Histidine kinase CheA-like, homodimeric domain"/>
    <property type="match status" value="1"/>
</dbReference>
<feature type="modified residue" description="Phosphohistidine" evidence="11">
    <location>
        <position position="46"/>
    </location>
</feature>
<keyword evidence="4" id="KW-0145">Chemotaxis</keyword>
<comment type="catalytic activity">
    <reaction evidence="1">
        <text>ATP + protein L-histidine = ADP + protein N-phospho-L-histidine.</text>
        <dbReference type="EC" id="2.7.13.3"/>
    </reaction>
</comment>
<dbReference type="CDD" id="cd00088">
    <property type="entry name" value="HPT"/>
    <property type="match status" value="1"/>
</dbReference>
<dbReference type="InterPro" id="IPR036641">
    <property type="entry name" value="HPT_dom_sf"/>
</dbReference>
<evidence type="ECO:0000256" key="5">
    <source>
        <dbReference type="ARBA" id="ARBA00022553"/>
    </source>
</evidence>
<evidence type="ECO:0000256" key="3">
    <source>
        <dbReference type="ARBA" id="ARBA00021495"/>
    </source>
</evidence>
<dbReference type="InterPro" id="IPR036890">
    <property type="entry name" value="HATPase_C_sf"/>
</dbReference>
<dbReference type="Pfam" id="PF02895">
    <property type="entry name" value="H-kinase_dim"/>
    <property type="match status" value="1"/>
</dbReference>
<dbReference type="PROSITE" id="PS50109">
    <property type="entry name" value="HIS_KIN"/>
    <property type="match status" value="1"/>
</dbReference>
<feature type="region of interest" description="Disordered" evidence="12">
    <location>
        <begin position="233"/>
        <end position="272"/>
    </location>
</feature>
<dbReference type="Gene3D" id="2.30.30.40">
    <property type="entry name" value="SH3 Domains"/>
    <property type="match status" value="1"/>
</dbReference>
<evidence type="ECO:0000256" key="12">
    <source>
        <dbReference type="SAM" id="MobiDB-lite"/>
    </source>
</evidence>
<dbReference type="InterPro" id="IPR004105">
    <property type="entry name" value="CheA-like_dim"/>
</dbReference>
<dbReference type="SMART" id="SM00073">
    <property type="entry name" value="HPT"/>
    <property type="match status" value="1"/>
</dbReference>
<dbReference type="SUPFAM" id="SSF55874">
    <property type="entry name" value="ATPase domain of HSP90 chaperone/DNA topoisomerase II/histidine kinase"/>
    <property type="match status" value="1"/>
</dbReference>
<evidence type="ECO:0000256" key="10">
    <source>
        <dbReference type="ARBA" id="ARBA00023012"/>
    </source>
</evidence>
<feature type="compositionally biased region" description="Basic and acidic residues" evidence="12">
    <location>
        <begin position="233"/>
        <end position="269"/>
    </location>
</feature>
<dbReference type="GO" id="GO:0006935">
    <property type="term" value="P:chemotaxis"/>
    <property type="evidence" value="ECO:0007669"/>
    <property type="project" value="UniProtKB-KW"/>
</dbReference>
<accession>A0AAU7VQ82</accession>
<dbReference type="GO" id="GO:0000155">
    <property type="term" value="F:phosphorelay sensor kinase activity"/>
    <property type="evidence" value="ECO:0007669"/>
    <property type="project" value="InterPro"/>
</dbReference>
<dbReference type="Pfam" id="PF02518">
    <property type="entry name" value="HATPase_c"/>
    <property type="match status" value="1"/>
</dbReference>
<dbReference type="SUPFAM" id="SSF47226">
    <property type="entry name" value="Histidine-containing phosphotransfer domain, HPT domain"/>
    <property type="match status" value="1"/>
</dbReference>
<dbReference type="SUPFAM" id="SSF55052">
    <property type="entry name" value="CheY-binding domain of CheA"/>
    <property type="match status" value="1"/>
</dbReference>
<evidence type="ECO:0000313" key="16">
    <source>
        <dbReference type="EMBL" id="XBX76238.1"/>
    </source>
</evidence>
<evidence type="ECO:0000259" key="15">
    <source>
        <dbReference type="PROSITE" id="PS50894"/>
    </source>
</evidence>
<dbReference type="RefSeq" id="WP_350344972.1">
    <property type="nucleotide sequence ID" value="NZ_CP158367.1"/>
</dbReference>
<dbReference type="InterPro" id="IPR008207">
    <property type="entry name" value="Sig_transdc_His_kin_Hpt_dom"/>
</dbReference>
<dbReference type="InterPro" id="IPR005467">
    <property type="entry name" value="His_kinase_dom"/>
</dbReference>
<evidence type="ECO:0000256" key="1">
    <source>
        <dbReference type="ARBA" id="ARBA00000085"/>
    </source>
</evidence>
<dbReference type="InterPro" id="IPR037006">
    <property type="entry name" value="CheA-like_homodim_sf"/>
</dbReference>
<proteinExistence type="predicted"/>
<evidence type="ECO:0000256" key="6">
    <source>
        <dbReference type="ARBA" id="ARBA00022679"/>
    </source>
</evidence>
<dbReference type="Pfam" id="PF01627">
    <property type="entry name" value="Hpt"/>
    <property type="match status" value="1"/>
</dbReference>
<keyword evidence="10" id="KW-0902">Two-component regulatory system</keyword>
<dbReference type="Pfam" id="PF07194">
    <property type="entry name" value="P2"/>
    <property type="match status" value="1"/>
</dbReference>
<dbReference type="AlphaFoldDB" id="A0AAU7VQ82"/>
<keyword evidence="8" id="KW-0418">Kinase</keyword>
<keyword evidence="7" id="KW-0547">Nucleotide-binding</keyword>
<dbReference type="PANTHER" id="PTHR43395:SF1">
    <property type="entry name" value="CHEMOTAXIS PROTEIN CHEA"/>
    <property type="match status" value="1"/>
</dbReference>
<keyword evidence="5 11" id="KW-0597">Phosphoprotein</keyword>
<sequence>MEMDNYLPIFLEESEENLQIISDNLLKLENNRDDKQAVNEIFRAAHTLKGMAATMGFQTIADLTHGIENLLDEIRTGSRQLTEEISDFLFLAFDTLQDGLTKLSNGEEPELDLSVLEKIDGDNNKQSSSNQTETASDINQYHQTVIKNAQQDGFNTYKLDIVLDDNCLLKSARAFMIYKDLDEFGEIIKSQPSIEELEEEKFENHFTFWFLTKSEKSEILKLEETPEIKSIKITDLEKDSKPERESTGPSKSEESVQAKKDKNSKEVKKPTQVKAVSTIRVDTTRLDSLMNLVSELVITKTSLNESTENENKQLINEGLEGLHRVTTELQNVVMSLRMVPVERVFNRFPRMVRDTAKELDKKVSLTITGKETELDRTIIDEIGDPLVHLIRNAIDHGLESTEGRQAANKTIEGNILLKAYQSGNEVFIEVRDDGKGIDVEKIKTTAIKKGVITEEAAEQLDEHQILQLIFEAGFSTSEAVTDLSGRGVGLDVVKTSIESLGGGIELSTQKGQGSTFIIHLPLTLAIIQGLLIKVGKESYAIPLSSVVETAAINRKEIQKVGRQEVFMFRGNVLPIVNLSSVLDIKATKDSEQVSLVIVKKGDKQLGLLVDDLIGQQEIVIKSLGQLLSDVTGFSGATISGDGKVMLILDTNTLFN</sequence>
<gene>
    <name evidence="16" type="ORF">PRVXT_001420</name>
</gene>
<dbReference type="SMART" id="SM00260">
    <property type="entry name" value="CheW"/>
    <property type="match status" value="1"/>
</dbReference>
<evidence type="ECO:0000256" key="7">
    <source>
        <dbReference type="ARBA" id="ARBA00022741"/>
    </source>
</evidence>
<dbReference type="InterPro" id="IPR004358">
    <property type="entry name" value="Sig_transdc_His_kin-like_C"/>
</dbReference>
<dbReference type="EC" id="2.7.13.3" evidence="2"/>
<dbReference type="CDD" id="cd00731">
    <property type="entry name" value="CheA_reg"/>
    <property type="match status" value="1"/>
</dbReference>
<feature type="domain" description="Histidine kinase" evidence="13">
    <location>
        <begin position="274"/>
        <end position="524"/>
    </location>
</feature>
<dbReference type="SMART" id="SM00387">
    <property type="entry name" value="HATPase_c"/>
    <property type="match status" value="1"/>
</dbReference>
<dbReference type="Gene3D" id="3.30.565.10">
    <property type="entry name" value="Histidine kinase-like ATPase, C-terminal domain"/>
    <property type="match status" value="1"/>
</dbReference>
<dbReference type="FunFam" id="2.30.30.40:FF:000048">
    <property type="entry name" value="Chemotaxis protein CheA, putative"/>
    <property type="match status" value="1"/>
</dbReference>
<keyword evidence="6 16" id="KW-0808">Transferase</keyword>
<evidence type="ECO:0000256" key="9">
    <source>
        <dbReference type="ARBA" id="ARBA00022840"/>
    </source>
</evidence>
<evidence type="ECO:0000256" key="8">
    <source>
        <dbReference type="ARBA" id="ARBA00022777"/>
    </source>
</evidence>
<name>A0AAU7VQ82_9FIRM</name>
<dbReference type="PANTHER" id="PTHR43395">
    <property type="entry name" value="SENSOR HISTIDINE KINASE CHEA"/>
    <property type="match status" value="1"/>
</dbReference>
<dbReference type="EMBL" id="CP158367">
    <property type="protein sequence ID" value="XBX76238.1"/>
    <property type="molecule type" value="Genomic_DNA"/>
</dbReference>
<dbReference type="PROSITE" id="PS50851">
    <property type="entry name" value="CHEW"/>
    <property type="match status" value="1"/>
</dbReference>
<dbReference type="InterPro" id="IPR037052">
    <property type="entry name" value="CheA-like_P2_sf"/>
</dbReference>
<dbReference type="InterPro" id="IPR035891">
    <property type="entry name" value="CheY-binding_CheA"/>
</dbReference>
<dbReference type="CDD" id="cd16916">
    <property type="entry name" value="HATPase_CheA-like"/>
    <property type="match status" value="1"/>
</dbReference>
<dbReference type="PROSITE" id="PS50894">
    <property type="entry name" value="HPT"/>
    <property type="match status" value="1"/>
</dbReference>
<evidence type="ECO:0000256" key="11">
    <source>
        <dbReference type="PROSITE-ProRule" id="PRU00110"/>
    </source>
</evidence>
<dbReference type="InterPro" id="IPR010808">
    <property type="entry name" value="CheA_P2-bd"/>
</dbReference>
<evidence type="ECO:0000256" key="2">
    <source>
        <dbReference type="ARBA" id="ARBA00012438"/>
    </source>
</evidence>